<dbReference type="AlphaFoldDB" id="A0A1I1SDI9"/>
<sequence length="51" mass="5726">MTDDMMNLRALVEKTPDADILREMIAHRANDAETSTTREFTLEGAGNVSTW</sequence>
<proteinExistence type="predicted"/>
<name>A0A1I1SDI9_9HYPH</name>
<evidence type="ECO:0000313" key="2">
    <source>
        <dbReference type="EMBL" id="SFD44565.1"/>
    </source>
</evidence>
<protein>
    <submittedName>
        <fullName evidence="2">Uncharacterized protein</fullName>
    </submittedName>
</protein>
<reference evidence="2 3" key="1">
    <citation type="submission" date="2016-10" db="EMBL/GenBank/DDBJ databases">
        <authorList>
            <person name="de Groot N.N."/>
        </authorList>
    </citation>
    <scope>NUCLEOTIDE SEQUENCE [LARGE SCALE GENOMIC DNA]</scope>
    <source>
        <strain evidence="2 3">CGMCC 1.10210</strain>
    </source>
</reference>
<evidence type="ECO:0000256" key="1">
    <source>
        <dbReference type="SAM" id="MobiDB-lite"/>
    </source>
</evidence>
<accession>A0A1I1SDI9</accession>
<gene>
    <name evidence="2" type="ORF">SAMN04488059_1637</name>
</gene>
<dbReference type="RefSeq" id="WP_158409600.1">
    <property type="nucleotide sequence ID" value="NZ_FOMB01000063.1"/>
</dbReference>
<dbReference type="EMBL" id="FOMB01000063">
    <property type="protein sequence ID" value="SFD44565.1"/>
    <property type="molecule type" value="Genomic_DNA"/>
</dbReference>
<evidence type="ECO:0000313" key="3">
    <source>
        <dbReference type="Proteomes" id="UP000182258"/>
    </source>
</evidence>
<organism evidence="2 3">
    <name type="scientific">Devosia psychrophila</name>
    <dbReference type="NCBI Taxonomy" id="728005"/>
    <lineage>
        <taxon>Bacteria</taxon>
        <taxon>Pseudomonadati</taxon>
        <taxon>Pseudomonadota</taxon>
        <taxon>Alphaproteobacteria</taxon>
        <taxon>Hyphomicrobiales</taxon>
        <taxon>Devosiaceae</taxon>
        <taxon>Devosia</taxon>
    </lineage>
</organism>
<dbReference type="STRING" id="728005.SAMN04488059_1637"/>
<feature type="region of interest" description="Disordered" evidence="1">
    <location>
        <begin position="32"/>
        <end position="51"/>
    </location>
</feature>
<dbReference type="OrthoDB" id="165209at2"/>
<dbReference type="Proteomes" id="UP000182258">
    <property type="component" value="Unassembled WGS sequence"/>
</dbReference>